<keyword evidence="6 8" id="KW-0472">Membrane</keyword>
<dbReference type="EMBL" id="JACHCA010000010">
    <property type="protein sequence ID" value="MBB6129634.1"/>
    <property type="molecule type" value="Genomic_DNA"/>
</dbReference>
<evidence type="ECO:0000256" key="7">
    <source>
        <dbReference type="ARBA" id="ARBA00024033"/>
    </source>
</evidence>
<proteinExistence type="inferred from homology"/>
<evidence type="ECO:0000256" key="5">
    <source>
        <dbReference type="ARBA" id="ARBA00022989"/>
    </source>
</evidence>
<name>A0A841JGG8_9SPHI</name>
<evidence type="ECO:0000256" key="2">
    <source>
        <dbReference type="ARBA" id="ARBA00022475"/>
    </source>
</evidence>
<dbReference type="GO" id="GO:0005886">
    <property type="term" value="C:plasma membrane"/>
    <property type="evidence" value="ECO:0007669"/>
    <property type="project" value="UniProtKB-SubCell"/>
</dbReference>
<comment type="subcellular location">
    <subcellularLocation>
        <location evidence="1">Cell membrane</location>
        <topology evidence="1">Multi-pass membrane protein</topology>
    </subcellularLocation>
</comment>
<evidence type="ECO:0000256" key="4">
    <source>
        <dbReference type="ARBA" id="ARBA00022692"/>
    </source>
</evidence>
<feature type="transmembrane region" description="Helical" evidence="8">
    <location>
        <begin position="155"/>
        <end position="179"/>
    </location>
</feature>
<keyword evidence="4 8" id="KW-0812">Transmembrane</keyword>
<comment type="similarity">
    <text evidence="7">Belongs to the glycosyltransferase 87 family.</text>
</comment>
<accession>A0A841JGG8</accession>
<dbReference type="AlphaFoldDB" id="A0A841JGG8"/>
<evidence type="ECO:0000256" key="8">
    <source>
        <dbReference type="SAM" id="Phobius"/>
    </source>
</evidence>
<feature type="transmembrane region" description="Helical" evidence="8">
    <location>
        <begin position="250"/>
        <end position="270"/>
    </location>
</feature>
<feature type="transmembrane region" description="Helical" evidence="8">
    <location>
        <begin position="352"/>
        <end position="372"/>
    </location>
</feature>
<gene>
    <name evidence="9" type="ORF">HDF22_003765</name>
</gene>
<evidence type="ECO:0008006" key="11">
    <source>
        <dbReference type="Google" id="ProtNLM"/>
    </source>
</evidence>
<sequence>MTKRFLYLTGYQWVWVLYLAVAVYCWQFKYFRHIDNNYLIFRQAYYHARAGLNLYLLYPAEYSDVFLYGPTFTILVAPFAIPSEAVGFLLWQILNALAFLLAVHLLPFNKRIKTAILLLCVIEFSNTSHYMQINAFIAAIIIISFMLVKKSKDEWATLLIVAGTLIKFYPVVGLAFFLFSRNKLKFIVSTAVWAGVMFALPMLISSPHYIIQSYQDWFHELNLKNSMNVSLTGSIDWCIMGVARRLTQNAALPNTPFLIAGAIIFAIPLLRFKQFSSLKFQLQVLCSALLMVVLFSTGSEHPTYVIATAGAVIYTMMQDKPFTTFNMVMLVLLLVITGLGPSDAFPGPAREWMSSLAMKAWPCIIIWIKIAYELIFKNFPADEEFMLNKQAV</sequence>
<feature type="transmembrane region" description="Helical" evidence="8">
    <location>
        <begin position="65"/>
        <end position="82"/>
    </location>
</feature>
<feature type="transmembrane region" description="Helical" evidence="8">
    <location>
        <begin position="129"/>
        <end position="149"/>
    </location>
</feature>
<evidence type="ECO:0000313" key="10">
    <source>
        <dbReference type="Proteomes" id="UP000548326"/>
    </source>
</evidence>
<reference evidence="9 10" key="1">
    <citation type="submission" date="2020-08" db="EMBL/GenBank/DDBJ databases">
        <title>Genomic Encyclopedia of Type Strains, Phase IV (KMG-V): Genome sequencing to study the core and pangenomes of soil and plant-associated prokaryotes.</title>
        <authorList>
            <person name="Whitman W."/>
        </authorList>
    </citation>
    <scope>NUCLEOTIDE SEQUENCE [LARGE SCALE GENOMIC DNA]</scope>
    <source>
        <strain evidence="9 10">MP601</strain>
    </source>
</reference>
<keyword evidence="2" id="KW-1003">Cell membrane</keyword>
<keyword evidence="5 8" id="KW-1133">Transmembrane helix</keyword>
<feature type="transmembrane region" description="Helical" evidence="8">
    <location>
        <begin position="6"/>
        <end position="26"/>
    </location>
</feature>
<dbReference type="GO" id="GO:0016758">
    <property type="term" value="F:hexosyltransferase activity"/>
    <property type="evidence" value="ECO:0007669"/>
    <property type="project" value="InterPro"/>
</dbReference>
<dbReference type="InterPro" id="IPR018584">
    <property type="entry name" value="GT87"/>
</dbReference>
<evidence type="ECO:0000313" key="9">
    <source>
        <dbReference type="EMBL" id="MBB6129634.1"/>
    </source>
</evidence>
<feature type="transmembrane region" description="Helical" evidence="8">
    <location>
        <begin position="324"/>
        <end position="340"/>
    </location>
</feature>
<keyword evidence="3" id="KW-0808">Transferase</keyword>
<dbReference type="RefSeq" id="WP_183588663.1">
    <property type="nucleotide sequence ID" value="NZ_JACHCA010000010.1"/>
</dbReference>
<feature type="transmembrane region" description="Helical" evidence="8">
    <location>
        <begin position="186"/>
        <end position="204"/>
    </location>
</feature>
<evidence type="ECO:0000256" key="1">
    <source>
        <dbReference type="ARBA" id="ARBA00004651"/>
    </source>
</evidence>
<feature type="transmembrane region" description="Helical" evidence="8">
    <location>
        <begin position="88"/>
        <end position="108"/>
    </location>
</feature>
<protein>
    <recommendedName>
        <fullName evidence="11">DUF2029 domain-containing protein</fullName>
    </recommendedName>
</protein>
<organism evidence="9 10">
    <name type="scientific">Mucilaginibacter lappiensis</name>
    <dbReference type="NCBI Taxonomy" id="354630"/>
    <lineage>
        <taxon>Bacteria</taxon>
        <taxon>Pseudomonadati</taxon>
        <taxon>Bacteroidota</taxon>
        <taxon>Sphingobacteriia</taxon>
        <taxon>Sphingobacteriales</taxon>
        <taxon>Sphingobacteriaceae</taxon>
        <taxon>Mucilaginibacter</taxon>
    </lineage>
</organism>
<comment type="caution">
    <text evidence="9">The sequence shown here is derived from an EMBL/GenBank/DDBJ whole genome shotgun (WGS) entry which is preliminary data.</text>
</comment>
<dbReference type="Pfam" id="PF09594">
    <property type="entry name" value="GT87"/>
    <property type="match status" value="1"/>
</dbReference>
<dbReference type="Proteomes" id="UP000548326">
    <property type="component" value="Unassembled WGS sequence"/>
</dbReference>
<evidence type="ECO:0000256" key="6">
    <source>
        <dbReference type="ARBA" id="ARBA00023136"/>
    </source>
</evidence>
<evidence type="ECO:0000256" key="3">
    <source>
        <dbReference type="ARBA" id="ARBA00022679"/>
    </source>
</evidence>